<feature type="active site" description="Nucleophile" evidence="5">
    <location>
        <position position="51"/>
    </location>
</feature>
<dbReference type="InterPro" id="IPR002501">
    <property type="entry name" value="PsdUridine_synth_N"/>
</dbReference>
<dbReference type="Pfam" id="PF16198">
    <property type="entry name" value="TruB_C_2"/>
    <property type="match status" value="1"/>
</dbReference>
<evidence type="ECO:0000256" key="3">
    <source>
        <dbReference type="ARBA" id="ARBA00022694"/>
    </source>
</evidence>
<organism evidence="8 9">
    <name type="scientific">Candidatus Nanosyncoccus nanoralicus</name>
    <dbReference type="NCBI Taxonomy" id="2171996"/>
    <lineage>
        <taxon>Bacteria</taxon>
        <taxon>Candidatus Saccharimonadota</taxon>
        <taxon>Candidatus Nanosyncoccalia</taxon>
        <taxon>Candidatus Nanosyncoccales</taxon>
        <taxon>Candidatus Nanosyncoccaceae</taxon>
        <taxon>Candidatus Nanosyncoccus</taxon>
    </lineage>
</organism>
<feature type="domain" description="Pseudouridine synthase II N-terminal" evidence="6">
    <location>
        <begin position="41"/>
        <end position="184"/>
    </location>
</feature>
<dbReference type="PANTHER" id="PTHR13767:SF2">
    <property type="entry name" value="PSEUDOURIDYLATE SYNTHASE TRUB1"/>
    <property type="match status" value="1"/>
</dbReference>
<keyword evidence="9" id="KW-1185">Reference proteome</keyword>
<dbReference type="GO" id="GO:0160148">
    <property type="term" value="F:tRNA pseudouridine(55) synthase activity"/>
    <property type="evidence" value="ECO:0007669"/>
    <property type="project" value="UniProtKB-EC"/>
</dbReference>
<evidence type="ECO:0000259" key="7">
    <source>
        <dbReference type="Pfam" id="PF16198"/>
    </source>
</evidence>
<dbReference type="EMBL" id="PRLL01000017">
    <property type="protein sequence ID" value="RYC73332.1"/>
    <property type="molecule type" value="Genomic_DNA"/>
</dbReference>
<dbReference type="HAMAP" id="MF_01080">
    <property type="entry name" value="TruB_bact"/>
    <property type="match status" value="1"/>
</dbReference>
<proteinExistence type="inferred from homology"/>
<comment type="catalytic activity">
    <reaction evidence="1 5">
        <text>uridine(55) in tRNA = pseudouridine(55) in tRNA</text>
        <dbReference type="Rhea" id="RHEA:42532"/>
        <dbReference type="Rhea" id="RHEA-COMP:10101"/>
        <dbReference type="Rhea" id="RHEA-COMP:10102"/>
        <dbReference type="ChEBI" id="CHEBI:65314"/>
        <dbReference type="ChEBI" id="CHEBI:65315"/>
        <dbReference type="EC" id="5.4.99.25"/>
    </reaction>
</comment>
<dbReference type="Pfam" id="PF01509">
    <property type="entry name" value="TruB_N"/>
    <property type="match status" value="1"/>
</dbReference>
<dbReference type="InterPro" id="IPR014780">
    <property type="entry name" value="tRNA_psdUridine_synth_TruB"/>
</dbReference>
<evidence type="ECO:0000259" key="6">
    <source>
        <dbReference type="Pfam" id="PF01509"/>
    </source>
</evidence>
<dbReference type="EC" id="5.4.99.25" evidence="5"/>
<evidence type="ECO:0000313" key="8">
    <source>
        <dbReference type="EMBL" id="RYC73332.1"/>
    </source>
</evidence>
<reference evidence="8 9" key="1">
    <citation type="journal article" date="2018" name="bioRxiv">
        <title>Evidence of independent acquisition and adaption of ultra-small bacteria to human hosts across the highly diverse yet reduced genomes of the phylum Saccharibacteria.</title>
        <authorList>
            <person name="McLean J.S."/>
            <person name="Bor B."/>
            <person name="To T.T."/>
            <person name="Liu Q."/>
            <person name="Kearns K.A."/>
            <person name="Solden L.M."/>
            <person name="Wrighton K.C."/>
            <person name="He X."/>
            <person name="Shi W."/>
        </authorList>
    </citation>
    <scope>NUCLEOTIDE SEQUENCE [LARGE SCALE GENOMIC DNA]</scope>
    <source>
        <strain evidence="8 9">TM7_KMM_G3_1_HOT_351</strain>
    </source>
</reference>
<comment type="caution">
    <text evidence="8">The sequence shown here is derived from an EMBL/GenBank/DDBJ whole genome shotgun (WGS) entry which is preliminary data.</text>
</comment>
<dbReference type="RefSeq" id="WP_129605039.1">
    <property type="nucleotide sequence ID" value="NZ_PRLL01000017.1"/>
</dbReference>
<dbReference type="NCBIfam" id="TIGR00431">
    <property type="entry name" value="TruB"/>
    <property type="match status" value="1"/>
</dbReference>
<dbReference type="CDD" id="cd02573">
    <property type="entry name" value="PseudoU_synth_EcTruB"/>
    <property type="match status" value="1"/>
</dbReference>
<evidence type="ECO:0000256" key="1">
    <source>
        <dbReference type="ARBA" id="ARBA00000385"/>
    </source>
</evidence>
<dbReference type="InterPro" id="IPR032819">
    <property type="entry name" value="TruB_C"/>
</dbReference>
<comment type="function">
    <text evidence="5">Responsible for synthesis of pseudouridine from uracil-55 in the psi GC loop of transfer RNAs.</text>
</comment>
<protein>
    <recommendedName>
        <fullName evidence="5">tRNA pseudouridine synthase B</fullName>
        <ecNumber evidence="5">5.4.99.25</ecNumber>
    </recommendedName>
    <alternativeName>
        <fullName evidence="5">tRNA pseudouridine(55) synthase</fullName>
        <shortName evidence="5">Psi55 synthase</shortName>
    </alternativeName>
    <alternativeName>
        <fullName evidence="5">tRNA pseudouridylate synthase</fullName>
    </alternativeName>
    <alternativeName>
        <fullName evidence="5">tRNA-uridine isomerase</fullName>
    </alternativeName>
</protein>
<accession>A0ABY0FJM6</accession>
<dbReference type="SUPFAM" id="SSF55120">
    <property type="entry name" value="Pseudouridine synthase"/>
    <property type="match status" value="1"/>
</dbReference>
<sequence>MNTQDSQQTQDIILIDKPAGLSSFGVVARVRRRLSMEAGKKVKVGHTGTLDPFATGLLILLANKATKLSNQFLKLDKWYEATICLGKTSTTGDPEGEITEQNTEKVPTLEEVKAVVSQFVGQITQTVPAFSAVKINGQRAYQLARRGEDVVMPTRQIEIYSLEILSYNYPELVIRTHVSSGTYIRTLGEDIGKVLGVGAYLTALRRTQVGDYQIKNAVKLSDFIGENNK</sequence>
<keyword evidence="3 5" id="KW-0819">tRNA processing</keyword>
<evidence type="ECO:0000256" key="2">
    <source>
        <dbReference type="ARBA" id="ARBA00005642"/>
    </source>
</evidence>
<name>A0ABY0FJM6_9BACT</name>
<keyword evidence="4 5" id="KW-0413">Isomerase</keyword>
<evidence type="ECO:0000256" key="5">
    <source>
        <dbReference type="HAMAP-Rule" id="MF_01080"/>
    </source>
</evidence>
<reference evidence="8 9" key="2">
    <citation type="journal article" date="2020" name="Cell Rep.">
        <title>Acquisition and Adaptation of Ultra-small Parasitic Reduced Genome Bacteria to Mammalian Hosts.</title>
        <authorList>
            <person name="McLean J.S."/>
            <person name="Bor B."/>
            <person name="Kerns K.A."/>
            <person name="Liu Q."/>
            <person name="To T.T."/>
            <person name="Solden L."/>
            <person name="Hendrickson E.L."/>
            <person name="Wrighton K."/>
            <person name="Shi W."/>
            <person name="He X."/>
        </authorList>
    </citation>
    <scope>NUCLEOTIDE SEQUENCE [LARGE SCALE GENOMIC DNA]</scope>
    <source>
        <strain evidence="8 9">TM7_KMM_G3_1_HOT_351</strain>
    </source>
</reference>
<dbReference type="Gene3D" id="3.30.2350.10">
    <property type="entry name" value="Pseudouridine synthase"/>
    <property type="match status" value="1"/>
</dbReference>
<evidence type="ECO:0000313" key="9">
    <source>
        <dbReference type="Proteomes" id="UP001191004"/>
    </source>
</evidence>
<dbReference type="InterPro" id="IPR020103">
    <property type="entry name" value="PsdUridine_synth_cat_dom_sf"/>
</dbReference>
<comment type="similarity">
    <text evidence="2 5">Belongs to the pseudouridine synthase TruB family. Type 1 subfamily.</text>
</comment>
<evidence type="ECO:0000256" key="4">
    <source>
        <dbReference type="ARBA" id="ARBA00023235"/>
    </source>
</evidence>
<dbReference type="Proteomes" id="UP001191004">
    <property type="component" value="Unassembled WGS sequence"/>
</dbReference>
<dbReference type="PANTHER" id="PTHR13767">
    <property type="entry name" value="TRNA-PSEUDOURIDINE SYNTHASE"/>
    <property type="match status" value="1"/>
</dbReference>
<feature type="domain" description="tRNA pseudouridylate synthase B C-terminal" evidence="7">
    <location>
        <begin position="185"/>
        <end position="223"/>
    </location>
</feature>
<gene>
    <name evidence="5 8" type="primary">truB</name>
    <name evidence="8" type="ORF">G3KMM_00453</name>
</gene>